<proteinExistence type="inferred from homology"/>
<evidence type="ECO:0000313" key="16">
    <source>
        <dbReference type="Proteomes" id="UP000460949"/>
    </source>
</evidence>
<dbReference type="SUPFAM" id="SSF51735">
    <property type="entry name" value="NAD(P)-binding Rossmann-fold domains"/>
    <property type="match status" value="1"/>
</dbReference>
<dbReference type="GO" id="GO:0050661">
    <property type="term" value="F:NADP binding"/>
    <property type="evidence" value="ECO:0007669"/>
    <property type="project" value="TreeGrafter"/>
</dbReference>
<keyword evidence="7 11" id="KW-0521">NADP</keyword>
<comment type="catalytic activity">
    <reaction evidence="10 11">
        <text>(R)-pantoate + NADP(+) = 2-dehydropantoate + NADPH + H(+)</text>
        <dbReference type="Rhea" id="RHEA:16233"/>
        <dbReference type="ChEBI" id="CHEBI:11561"/>
        <dbReference type="ChEBI" id="CHEBI:15378"/>
        <dbReference type="ChEBI" id="CHEBI:15980"/>
        <dbReference type="ChEBI" id="CHEBI:57783"/>
        <dbReference type="ChEBI" id="CHEBI:58349"/>
        <dbReference type="EC" id="1.1.1.169"/>
    </reaction>
</comment>
<dbReference type="NCBIfam" id="TIGR00745">
    <property type="entry name" value="apbA_panE"/>
    <property type="match status" value="1"/>
</dbReference>
<dbReference type="InterPro" id="IPR013332">
    <property type="entry name" value="KPR_N"/>
</dbReference>
<evidence type="ECO:0000256" key="2">
    <source>
        <dbReference type="ARBA" id="ARBA00004994"/>
    </source>
</evidence>
<evidence type="ECO:0000259" key="13">
    <source>
        <dbReference type="Pfam" id="PF02558"/>
    </source>
</evidence>
<dbReference type="Pfam" id="PF02558">
    <property type="entry name" value="ApbA"/>
    <property type="match status" value="1"/>
</dbReference>
<dbReference type="EC" id="1.1.1.169" evidence="4 11"/>
<dbReference type="InterPro" id="IPR050838">
    <property type="entry name" value="Ketopantoate_reductase"/>
</dbReference>
<dbReference type="PANTHER" id="PTHR43765:SF2">
    <property type="entry name" value="2-DEHYDROPANTOATE 2-REDUCTASE"/>
    <property type="match status" value="1"/>
</dbReference>
<evidence type="ECO:0000256" key="4">
    <source>
        <dbReference type="ARBA" id="ARBA00013014"/>
    </source>
</evidence>
<dbReference type="Proteomes" id="UP000460949">
    <property type="component" value="Unassembled WGS sequence"/>
</dbReference>
<evidence type="ECO:0000256" key="9">
    <source>
        <dbReference type="ARBA" id="ARBA00032024"/>
    </source>
</evidence>
<feature type="domain" description="Ketopantoate reductase C-terminal" evidence="14">
    <location>
        <begin position="180"/>
        <end position="290"/>
    </location>
</feature>
<dbReference type="AlphaFoldDB" id="A0A845DNW4"/>
<evidence type="ECO:0000256" key="6">
    <source>
        <dbReference type="ARBA" id="ARBA00022655"/>
    </source>
</evidence>
<organism evidence="15 16">
    <name type="scientific">Halobacillus litoralis</name>
    <dbReference type="NCBI Taxonomy" id="45668"/>
    <lineage>
        <taxon>Bacteria</taxon>
        <taxon>Bacillati</taxon>
        <taxon>Bacillota</taxon>
        <taxon>Bacilli</taxon>
        <taxon>Bacillales</taxon>
        <taxon>Bacillaceae</taxon>
        <taxon>Halobacillus</taxon>
    </lineage>
</organism>
<dbReference type="InterPro" id="IPR003710">
    <property type="entry name" value="ApbA"/>
</dbReference>
<protein>
    <recommendedName>
        <fullName evidence="5 11">2-dehydropantoate 2-reductase</fullName>
        <ecNumber evidence="4 11">1.1.1.169</ecNumber>
    </recommendedName>
    <alternativeName>
        <fullName evidence="9 11">Ketopantoate reductase</fullName>
    </alternativeName>
</protein>
<evidence type="ECO:0000313" key="15">
    <source>
        <dbReference type="EMBL" id="MYL19083.1"/>
    </source>
</evidence>
<gene>
    <name evidence="15" type="ORF">GLW04_04225</name>
</gene>
<keyword evidence="12" id="KW-0812">Transmembrane</keyword>
<keyword evidence="6 11" id="KW-0566">Pantothenate biosynthesis</keyword>
<evidence type="ECO:0000256" key="3">
    <source>
        <dbReference type="ARBA" id="ARBA00007870"/>
    </source>
</evidence>
<dbReference type="Gene3D" id="3.40.50.720">
    <property type="entry name" value="NAD(P)-binding Rossmann-like Domain"/>
    <property type="match status" value="1"/>
</dbReference>
<dbReference type="PANTHER" id="PTHR43765">
    <property type="entry name" value="2-DEHYDROPANTOATE 2-REDUCTASE-RELATED"/>
    <property type="match status" value="1"/>
</dbReference>
<evidence type="ECO:0000256" key="12">
    <source>
        <dbReference type="SAM" id="Phobius"/>
    </source>
</evidence>
<dbReference type="InterPro" id="IPR008927">
    <property type="entry name" value="6-PGluconate_DH-like_C_sf"/>
</dbReference>
<feature type="transmembrane region" description="Helical" evidence="12">
    <location>
        <begin position="6"/>
        <end position="26"/>
    </location>
</feature>
<comment type="caution">
    <text evidence="15">The sequence shown here is derived from an EMBL/GenBank/DDBJ whole genome shotgun (WGS) entry which is preliminary data.</text>
</comment>
<sequence>MNGGWGMRIGIIGGGAVGLLAGAYLGRKHDVHIVVRNMEQRTILDREGVLCDQLSSPVAVKAHLKPHLPTDVDVWLISVKQYDLEEVLSLPLPKNGKYLFLQNGMGHLSLLQSLPLDSFAAVVEHGALKVSFNEVEHTGRGRIRAAPFTGLSADMEELAEALHQPDFPILVQDGAVKMLSEKMVINAVINPLTALFKQKNRAVKENPYIRSLGYRLCEEACRTLGLDLPTQWDRVLTIAEQTGGNQSSMWKDLQEGRRTEIDAISGFILEQSSEDLPWHEFVVEAVHAMEFEKGVNIDE</sequence>
<reference evidence="15 16" key="1">
    <citation type="submission" date="2019-11" db="EMBL/GenBank/DDBJ databases">
        <title>Genome sequences of 17 halophilic strains isolated from different environments.</title>
        <authorList>
            <person name="Furrow R.E."/>
        </authorList>
    </citation>
    <scope>NUCLEOTIDE SEQUENCE [LARGE SCALE GENOMIC DNA]</scope>
    <source>
        <strain evidence="15 16">22511_23_Filter</strain>
    </source>
</reference>
<evidence type="ECO:0000259" key="14">
    <source>
        <dbReference type="Pfam" id="PF08546"/>
    </source>
</evidence>
<comment type="pathway">
    <text evidence="2 11">Cofactor biosynthesis; (R)-pantothenate biosynthesis; (R)-pantoate from 3-methyl-2-oxobutanoate: step 2/2.</text>
</comment>
<dbReference type="Pfam" id="PF08546">
    <property type="entry name" value="ApbA_C"/>
    <property type="match status" value="1"/>
</dbReference>
<dbReference type="UniPathway" id="UPA00028">
    <property type="reaction ID" value="UER00004"/>
</dbReference>
<dbReference type="GO" id="GO:0015940">
    <property type="term" value="P:pantothenate biosynthetic process"/>
    <property type="evidence" value="ECO:0007669"/>
    <property type="project" value="UniProtKB-UniPathway"/>
</dbReference>
<comment type="similarity">
    <text evidence="3 11">Belongs to the ketopantoate reductase family.</text>
</comment>
<name>A0A845DNW4_9BACI</name>
<keyword evidence="8 11" id="KW-0560">Oxidoreductase</keyword>
<dbReference type="GO" id="GO:0005737">
    <property type="term" value="C:cytoplasm"/>
    <property type="evidence" value="ECO:0007669"/>
    <property type="project" value="TreeGrafter"/>
</dbReference>
<dbReference type="InterPro" id="IPR013752">
    <property type="entry name" value="KPA_reductase"/>
</dbReference>
<evidence type="ECO:0000256" key="7">
    <source>
        <dbReference type="ARBA" id="ARBA00022857"/>
    </source>
</evidence>
<keyword evidence="12" id="KW-1133">Transmembrane helix</keyword>
<feature type="domain" description="Ketopantoate reductase N-terminal" evidence="13">
    <location>
        <begin position="9"/>
        <end position="148"/>
    </location>
</feature>
<comment type="function">
    <text evidence="1 11">Catalyzes the NADPH-dependent reduction of ketopantoate into pantoic acid.</text>
</comment>
<dbReference type="InterPro" id="IPR036291">
    <property type="entry name" value="NAD(P)-bd_dom_sf"/>
</dbReference>
<dbReference type="GO" id="GO:0008677">
    <property type="term" value="F:2-dehydropantoate 2-reductase activity"/>
    <property type="evidence" value="ECO:0007669"/>
    <property type="project" value="UniProtKB-EC"/>
</dbReference>
<dbReference type="EMBL" id="WMET01000001">
    <property type="protein sequence ID" value="MYL19083.1"/>
    <property type="molecule type" value="Genomic_DNA"/>
</dbReference>
<dbReference type="Gene3D" id="1.10.1040.10">
    <property type="entry name" value="N-(1-d-carboxylethyl)-l-norvaline Dehydrogenase, domain 2"/>
    <property type="match status" value="1"/>
</dbReference>
<evidence type="ECO:0000256" key="10">
    <source>
        <dbReference type="ARBA" id="ARBA00048793"/>
    </source>
</evidence>
<dbReference type="InterPro" id="IPR013328">
    <property type="entry name" value="6PGD_dom2"/>
</dbReference>
<dbReference type="SUPFAM" id="SSF48179">
    <property type="entry name" value="6-phosphogluconate dehydrogenase C-terminal domain-like"/>
    <property type="match status" value="1"/>
</dbReference>
<keyword evidence="12" id="KW-0472">Membrane</keyword>
<evidence type="ECO:0000256" key="8">
    <source>
        <dbReference type="ARBA" id="ARBA00023002"/>
    </source>
</evidence>
<evidence type="ECO:0000256" key="1">
    <source>
        <dbReference type="ARBA" id="ARBA00002919"/>
    </source>
</evidence>
<accession>A0A845DNW4</accession>
<evidence type="ECO:0000256" key="5">
    <source>
        <dbReference type="ARBA" id="ARBA00019465"/>
    </source>
</evidence>
<evidence type="ECO:0000256" key="11">
    <source>
        <dbReference type="RuleBase" id="RU362068"/>
    </source>
</evidence>